<keyword evidence="2" id="KW-1185">Reference proteome</keyword>
<reference evidence="1 2" key="1">
    <citation type="submission" date="2018-01" db="EMBL/GenBank/DDBJ databases">
        <title>Draft genome sequence of Sphaerisporangium sp. 7K107.</title>
        <authorList>
            <person name="Sahin N."/>
            <person name="Saygin H."/>
            <person name="Ay H."/>
        </authorList>
    </citation>
    <scope>NUCLEOTIDE SEQUENCE [LARGE SCALE GENOMIC DNA]</scope>
    <source>
        <strain evidence="1 2">7K107</strain>
    </source>
</reference>
<dbReference type="NCBIfam" id="NF033179">
    <property type="entry name" value="TnsA_like_Actin"/>
    <property type="match status" value="1"/>
</dbReference>
<protein>
    <recommendedName>
        <fullName evidence="3">TnsA-like heteromeric transposase endonuclease subunit</fullName>
    </recommendedName>
</protein>
<evidence type="ECO:0000313" key="2">
    <source>
        <dbReference type="Proteomes" id="UP000248544"/>
    </source>
</evidence>
<dbReference type="RefSeq" id="WP_111168646.1">
    <property type="nucleotide sequence ID" value="NZ_POUA01000134.1"/>
</dbReference>
<name>A0A2W2G625_9ACTN</name>
<gene>
    <name evidence="1" type="ORF">C1I98_18180</name>
</gene>
<proteinExistence type="predicted"/>
<dbReference type="InterPro" id="IPR048000">
    <property type="entry name" value="TnsA-like"/>
</dbReference>
<sequence length="125" mass="13777">MVVATTGEHVGFESWLEGDRAMMLDFSSQVTGFASQPFRLLWSAEGRQRKHAPDFFARFDDGTAMVIDVRPDGRIGPDDAEAFAATAAACESAGWGYRRVGELDQVLVANVRWLAGYRHPHCGDD</sequence>
<accession>A0A2W2G625</accession>
<evidence type="ECO:0008006" key="3">
    <source>
        <dbReference type="Google" id="ProtNLM"/>
    </source>
</evidence>
<dbReference type="EMBL" id="POUA01000134">
    <property type="protein sequence ID" value="PZG43681.1"/>
    <property type="molecule type" value="Genomic_DNA"/>
</dbReference>
<dbReference type="Proteomes" id="UP000248544">
    <property type="component" value="Unassembled WGS sequence"/>
</dbReference>
<comment type="caution">
    <text evidence="1">The sequence shown here is derived from an EMBL/GenBank/DDBJ whole genome shotgun (WGS) entry which is preliminary data.</text>
</comment>
<organism evidence="1 2">
    <name type="scientific">Spongiactinospora gelatinilytica</name>
    <dbReference type="NCBI Taxonomy" id="2666298"/>
    <lineage>
        <taxon>Bacteria</taxon>
        <taxon>Bacillati</taxon>
        <taxon>Actinomycetota</taxon>
        <taxon>Actinomycetes</taxon>
        <taxon>Streptosporangiales</taxon>
        <taxon>Streptosporangiaceae</taxon>
        <taxon>Spongiactinospora</taxon>
    </lineage>
</organism>
<dbReference type="AlphaFoldDB" id="A0A2W2G625"/>
<evidence type="ECO:0000313" key="1">
    <source>
        <dbReference type="EMBL" id="PZG43681.1"/>
    </source>
</evidence>